<comment type="caution">
    <text evidence="8">The sequence shown here is derived from an EMBL/GenBank/DDBJ whole genome shotgun (WGS) entry which is preliminary data.</text>
</comment>
<keyword evidence="5" id="KW-0732">Signal</keyword>
<feature type="domain" description="Cupin type-1" evidence="7">
    <location>
        <begin position="38"/>
        <end position="242"/>
    </location>
</feature>
<dbReference type="OrthoDB" id="2016041at2759"/>
<dbReference type="CDD" id="cd02242">
    <property type="entry name" value="cupin_11S_legumin_N"/>
    <property type="match status" value="1"/>
</dbReference>
<gene>
    <name evidence="8" type="ORF">CTI12_AA061750</name>
</gene>
<feature type="domain" description="Cupin type-1" evidence="7">
    <location>
        <begin position="298"/>
        <end position="447"/>
    </location>
</feature>
<evidence type="ECO:0000256" key="4">
    <source>
        <dbReference type="ARBA" id="ARBA00023157"/>
    </source>
</evidence>
<dbReference type="Pfam" id="PF00190">
    <property type="entry name" value="Cupin_1"/>
    <property type="match status" value="2"/>
</dbReference>
<dbReference type="SUPFAM" id="SSF51182">
    <property type="entry name" value="RmlC-like cupins"/>
    <property type="match status" value="1"/>
</dbReference>
<dbReference type="InterPro" id="IPR006045">
    <property type="entry name" value="Cupin_1"/>
</dbReference>
<reference evidence="8 9" key="1">
    <citation type="journal article" date="2018" name="Mol. Plant">
        <title>The genome of Artemisia annua provides insight into the evolution of Asteraceae family and artemisinin biosynthesis.</title>
        <authorList>
            <person name="Shen Q."/>
            <person name="Zhang L."/>
            <person name="Liao Z."/>
            <person name="Wang S."/>
            <person name="Yan T."/>
            <person name="Shi P."/>
            <person name="Liu M."/>
            <person name="Fu X."/>
            <person name="Pan Q."/>
            <person name="Wang Y."/>
            <person name="Lv Z."/>
            <person name="Lu X."/>
            <person name="Zhang F."/>
            <person name="Jiang W."/>
            <person name="Ma Y."/>
            <person name="Chen M."/>
            <person name="Hao X."/>
            <person name="Li L."/>
            <person name="Tang Y."/>
            <person name="Lv G."/>
            <person name="Zhou Y."/>
            <person name="Sun X."/>
            <person name="Brodelius P.E."/>
            <person name="Rose J.K.C."/>
            <person name="Tang K."/>
        </authorList>
    </citation>
    <scope>NUCLEOTIDE SEQUENCE [LARGE SCALE GENOMIC DNA]</scope>
    <source>
        <strain evidence="9">cv. Huhao1</strain>
        <tissue evidence="8">Leaf</tissue>
    </source>
</reference>
<keyword evidence="2 5" id="KW-0758">Storage protein</keyword>
<keyword evidence="4 5" id="KW-1015">Disulfide bond</keyword>
<dbReference type="FunFam" id="2.60.120.10:FF:000073">
    <property type="entry name" value="Glycinin G1"/>
    <property type="match status" value="1"/>
</dbReference>
<name>A0A2U1PCL7_ARTAN</name>
<dbReference type="Gene3D" id="2.60.120.10">
    <property type="entry name" value="Jelly Rolls"/>
    <property type="match status" value="2"/>
</dbReference>
<dbReference type="SMART" id="SM00835">
    <property type="entry name" value="Cupin_1"/>
    <property type="match status" value="2"/>
</dbReference>
<dbReference type="PRINTS" id="PR00439">
    <property type="entry name" value="11SGLOBULIN"/>
</dbReference>
<dbReference type="CDD" id="cd02243">
    <property type="entry name" value="cupin_11S_legumin_C"/>
    <property type="match status" value="1"/>
</dbReference>
<dbReference type="InterPro" id="IPR006044">
    <property type="entry name" value="11S_seedstore_pln"/>
</dbReference>
<feature type="signal peptide" evidence="5">
    <location>
        <begin position="1"/>
        <end position="19"/>
    </location>
</feature>
<dbReference type="PANTHER" id="PTHR31189:SF48">
    <property type="entry name" value="LEGUMIN B"/>
    <property type="match status" value="1"/>
</dbReference>
<evidence type="ECO:0000313" key="9">
    <source>
        <dbReference type="Proteomes" id="UP000245207"/>
    </source>
</evidence>
<dbReference type="PANTHER" id="PTHR31189">
    <property type="entry name" value="OS03G0336100 PROTEIN-RELATED"/>
    <property type="match status" value="1"/>
</dbReference>
<evidence type="ECO:0000313" key="8">
    <source>
        <dbReference type="EMBL" id="PWA83470.1"/>
    </source>
</evidence>
<comment type="subunit">
    <text evidence="5">Hexamer; each subunit is composed of an acidic and a basic chain derived from a single precursor and linked by a disulfide bond.</text>
</comment>
<dbReference type="InterPro" id="IPR022379">
    <property type="entry name" value="11S_seedstore_CS"/>
</dbReference>
<dbReference type="EMBL" id="PKPP01001346">
    <property type="protein sequence ID" value="PWA83470.1"/>
    <property type="molecule type" value="Genomic_DNA"/>
</dbReference>
<dbReference type="InterPro" id="IPR011051">
    <property type="entry name" value="RmlC_Cupin_sf"/>
</dbReference>
<feature type="compositionally biased region" description="Low complexity" evidence="6">
    <location>
        <begin position="191"/>
        <end position="200"/>
    </location>
</feature>
<evidence type="ECO:0000256" key="5">
    <source>
        <dbReference type="RuleBase" id="RU003681"/>
    </source>
</evidence>
<feature type="chain" id="PRO_5015376544" evidence="5">
    <location>
        <begin position="20"/>
        <end position="471"/>
    </location>
</feature>
<dbReference type="InterPro" id="IPR050253">
    <property type="entry name" value="Seed_Storage-Functional"/>
</dbReference>
<comment type="function">
    <text evidence="5">Seed storage protein.</text>
</comment>
<protein>
    <submittedName>
        <fullName evidence="8">Legumin A</fullName>
    </submittedName>
</protein>
<dbReference type="PROSITE" id="PS00305">
    <property type="entry name" value="11S_SEED_STORAGE"/>
    <property type="match status" value="1"/>
</dbReference>
<feature type="region of interest" description="Disordered" evidence="6">
    <location>
        <begin position="191"/>
        <end position="218"/>
    </location>
</feature>
<evidence type="ECO:0000256" key="1">
    <source>
        <dbReference type="ARBA" id="ARBA00007178"/>
    </source>
</evidence>
<keyword evidence="3 5" id="KW-0708">Seed storage protein</keyword>
<dbReference type="STRING" id="35608.A0A2U1PCL7"/>
<evidence type="ECO:0000256" key="2">
    <source>
        <dbReference type="ARBA" id="ARBA00022761"/>
    </source>
</evidence>
<organism evidence="8 9">
    <name type="scientific">Artemisia annua</name>
    <name type="common">Sweet wormwood</name>
    <dbReference type="NCBI Taxonomy" id="35608"/>
    <lineage>
        <taxon>Eukaryota</taxon>
        <taxon>Viridiplantae</taxon>
        <taxon>Streptophyta</taxon>
        <taxon>Embryophyta</taxon>
        <taxon>Tracheophyta</taxon>
        <taxon>Spermatophyta</taxon>
        <taxon>Magnoliopsida</taxon>
        <taxon>eudicotyledons</taxon>
        <taxon>Gunneridae</taxon>
        <taxon>Pentapetalae</taxon>
        <taxon>asterids</taxon>
        <taxon>campanulids</taxon>
        <taxon>Asterales</taxon>
        <taxon>Asteraceae</taxon>
        <taxon>Asteroideae</taxon>
        <taxon>Anthemideae</taxon>
        <taxon>Artemisiinae</taxon>
        <taxon>Artemisia</taxon>
    </lineage>
</organism>
<proteinExistence type="inferred from homology"/>
<dbReference type="InterPro" id="IPR014710">
    <property type="entry name" value="RmlC-like_jellyroll"/>
</dbReference>
<accession>A0A2U1PCL7</accession>
<dbReference type="AlphaFoldDB" id="A0A2U1PCL7"/>
<dbReference type="GO" id="GO:0045735">
    <property type="term" value="F:nutrient reservoir activity"/>
    <property type="evidence" value="ECO:0007669"/>
    <property type="project" value="UniProtKB-KW"/>
</dbReference>
<evidence type="ECO:0000259" key="7">
    <source>
        <dbReference type="SMART" id="SM00835"/>
    </source>
</evidence>
<dbReference type="Proteomes" id="UP000245207">
    <property type="component" value="Unassembled WGS sequence"/>
</dbReference>
<keyword evidence="9" id="KW-1185">Reference proteome</keyword>
<evidence type="ECO:0000256" key="3">
    <source>
        <dbReference type="ARBA" id="ARBA00023129"/>
    </source>
</evidence>
<comment type="similarity">
    <text evidence="1 5">Belongs to the 11S seed storage protein (globulins) family.</text>
</comment>
<evidence type="ECO:0000256" key="6">
    <source>
        <dbReference type="SAM" id="MobiDB-lite"/>
    </source>
</evidence>
<sequence length="471" mass="52913">MAKLFLSLSLLLLLNGCLANKQYQKNFQQKNECQIQRINALEPTQIVQSEAGFTEFFDTNEQQFQCAGVEVVRHQIQPQGLLLPSYTSTPILFYVEQGNGVQGVMLPGCPETYESSQQQFEGRKGGRSFQDRHQKLHHFRQGDMVAIPTGAAHWIYNNGQEDLVIIALLDSINAENQLDQVHRRFFLAGNSQNEQQQQGQPIRTWGRGQQGGSQQKGSNNIFQGFDVEFLAEAFNIDQETAQMLKCENDQRGHIVMVERGLSFVSPIMSREQQGQQQRGGRGPANGLEETICSMKLRENIDDISKADSYNPQAGHCTHLNSYKFPILQLLQLSAERGVLKSHGIVAPHWIMNAHNIIYVTNGNMRIQIVNDQGQSVFNDQVRERQLVVVPQNFAVVKQAGEQGCSWISFRTNDNAMINTLAGRTSAMRALPLAVLTNAYQMSREDAQQLKYSRDETVLLSPSTIPYAAGRV</sequence>